<dbReference type="AlphaFoldDB" id="A0A2R8C9E8"/>
<dbReference type="EMBL" id="ONZG01000006">
    <property type="protein sequence ID" value="SPJ29057.1"/>
    <property type="molecule type" value="Genomic_DNA"/>
</dbReference>
<dbReference type="GO" id="GO:0022857">
    <property type="term" value="F:transmembrane transporter activity"/>
    <property type="evidence" value="ECO:0007669"/>
    <property type="project" value="UniProtKB-UniRule"/>
</dbReference>
<evidence type="ECO:0000256" key="4">
    <source>
        <dbReference type="ARBA" id="ARBA00022692"/>
    </source>
</evidence>
<proteinExistence type="inferred from homology"/>
<comment type="function">
    <text evidence="7">Part of the tripartite ATP-independent periplasmic (TRAP) transport system.</text>
</comment>
<dbReference type="RefSeq" id="WP_108788082.1">
    <property type="nucleotide sequence ID" value="NZ_ONZG01000006.1"/>
</dbReference>
<gene>
    <name evidence="9" type="ORF">TRM7615_02569</name>
</gene>
<dbReference type="Pfam" id="PF04290">
    <property type="entry name" value="DctQ"/>
    <property type="match status" value="1"/>
</dbReference>
<sequence>MSPLLKLARSASIVPIVVACIALFILMIMTFADVILRSVFNSPIEAATELTRILMAVLVFSVLPIISVQNGHIAVDLTDGLFNRFRLSRLRDGLLNVFCGAILYWPVQRVWILAERARDYGDVTEYLAIPVFYVGWFITLTVAVSAIAMIINGLILLFAPNLLAEPTQ</sequence>
<evidence type="ECO:0000256" key="1">
    <source>
        <dbReference type="ARBA" id="ARBA00004651"/>
    </source>
</evidence>
<evidence type="ECO:0000313" key="9">
    <source>
        <dbReference type="EMBL" id="SPJ29057.1"/>
    </source>
</evidence>
<keyword evidence="7" id="KW-0997">Cell inner membrane</keyword>
<name>A0A2R8C9E8_9RHOB</name>
<keyword evidence="5 7" id="KW-1133">Transmembrane helix</keyword>
<evidence type="ECO:0000256" key="6">
    <source>
        <dbReference type="ARBA" id="ARBA00023136"/>
    </source>
</evidence>
<feature type="transmembrane region" description="Helical" evidence="7">
    <location>
        <begin position="93"/>
        <end position="114"/>
    </location>
</feature>
<dbReference type="Proteomes" id="UP000244898">
    <property type="component" value="Unassembled WGS sequence"/>
</dbReference>
<protein>
    <recommendedName>
        <fullName evidence="7">TRAP transporter small permease protein</fullName>
    </recommendedName>
</protein>
<comment type="subcellular location">
    <subcellularLocation>
        <location evidence="7">Cell inner membrane</location>
        <topology evidence="7">Multi-pass membrane protein</topology>
    </subcellularLocation>
    <subcellularLocation>
        <location evidence="1">Cell membrane</location>
        <topology evidence="1">Multi-pass membrane protein</topology>
    </subcellularLocation>
</comment>
<feature type="transmembrane region" description="Helical" evidence="7">
    <location>
        <begin position="126"/>
        <end position="159"/>
    </location>
</feature>
<comment type="subunit">
    <text evidence="7">The complex comprises the extracytoplasmic solute receptor protein and the two transmembrane proteins.</text>
</comment>
<dbReference type="InterPro" id="IPR055348">
    <property type="entry name" value="DctQ"/>
</dbReference>
<dbReference type="OrthoDB" id="2877624at2"/>
<evidence type="ECO:0000256" key="2">
    <source>
        <dbReference type="ARBA" id="ARBA00022448"/>
    </source>
</evidence>
<dbReference type="PROSITE" id="PS51257">
    <property type="entry name" value="PROKAR_LIPOPROTEIN"/>
    <property type="match status" value="1"/>
</dbReference>
<evidence type="ECO:0000313" key="10">
    <source>
        <dbReference type="Proteomes" id="UP000244898"/>
    </source>
</evidence>
<organism evidence="9 10">
    <name type="scientific">Falsiruegeria mediterranea M17</name>
    <dbReference type="NCBI Taxonomy" id="1200281"/>
    <lineage>
        <taxon>Bacteria</taxon>
        <taxon>Pseudomonadati</taxon>
        <taxon>Pseudomonadota</taxon>
        <taxon>Alphaproteobacteria</taxon>
        <taxon>Rhodobacterales</taxon>
        <taxon>Roseobacteraceae</taxon>
        <taxon>Falsiruegeria</taxon>
    </lineage>
</organism>
<keyword evidence="6 7" id="KW-0472">Membrane</keyword>
<dbReference type="GO" id="GO:0005886">
    <property type="term" value="C:plasma membrane"/>
    <property type="evidence" value="ECO:0007669"/>
    <property type="project" value="UniProtKB-SubCell"/>
</dbReference>
<accession>A0A2R8C9E8</accession>
<evidence type="ECO:0000259" key="8">
    <source>
        <dbReference type="Pfam" id="PF04290"/>
    </source>
</evidence>
<keyword evidence="2 7" id="KW-0813">Transport</keyword>
<evidence type="ECO:0000256" key="3">
    <source>
        <dbReference type="ARBA" id="ARBA00022475"/>
    </source>
</evidence>
<feature type="transmembrane region" description="Helical" evidence="7">
    <location>
        <begin position="12"/>
        <end position="32"/>
    </location>
</feature>
<feature type="transmembrane region" description="Helical" evidence="7">
    <location>
        <begin position="53"/>
        <end position="73"/>
    </location>
</feature>
<feature type="domain" description="Tripartite ATP-independent periplasmic transporters DctQ component" evidence="8">
    <location>
        <begin position="26"/>
        <end position="152"/>
    </location>
</feature>
<evidence type="ECO:0000256" key="5">
    <source>
        <dbReference type="ARBA" id="ARBA00022989"/>
    </source>
</evidence>
<comment type="similarity">
    <text evidence="7">Belongs to the TRAP transporter small permease family.</text>
</comment>
<keyword evidence="10" id="KW-1185">Reference proteome</keyword>
<evidence type="ECO:0000256" key="7">
    <source>
        <dbReference type="RuleBase" id="RU369079"/>
    </source>
</evidence>
<keyword evidence="3" id="KW-1003">Cell membrane</keyword>
<keyword evidence="4 7" id="KW-0812">Transmembrane</keyword>
<reference evidence="10" key="1">
    <citation type="submission" date="2018-03" db="EMBL/GenBank/DDBJ databases">
        <authorList>
            <person name="Rodrigo-Torres L."/>
            <person name="Arahal R. D."/>
            <person name="Lucena T."/>
        </authorList>
    </citation>
    <scope>NUCLEOTIDE SEQUENCE [LARGE SCALE GENOMIC DNA]</scope>
    <source>
        <strain evidence="10">CECT 7615</strain>
    </source>
</reference>